<dbReference type="PROSITE" id="PS51674">
    <property type="entry name" value="4FE4S_WBL"/>
    <property type="match status" value="1"/>
</dbReference>
<proteinExistence type="predicted"/>
<dbReference type="RefSeq" id="WP_070420689.1">
    <property type="nucleotide sequence ID" value="NZ_CP068158.1"/>
</dbReference>
<evidence type="ECO:0000313" key="2">
    <source>
        <dbReference type="EMBL" id="QQU76457.1"/>
    </source>
</evidence>
<evidence type="ECO:0000313" key="3">
    <source>
        <dbReference type="Proteomes" id="UP000595757"/>
    </source>
</evidence>
<gene>
    <name evidence="2" type="ORF">I6I72_10125</name>
</gene>
<name>A0ABX7DCN7_CORST</name>
<accession>A0ABX7DCN7</accession>
<evidence type="ECO:0000259" key="1">
    <source>
        <dbReference type="PROSITE" id="PS51674"/>
    </source>
</evidence>
<dbReference type="GeneID" id="72412351"/>
<dbReference type="InterPro" id="IPR034768">
    <property type="entry name" value="4FE4S_WBL"/>
</dbReference>
<organism evidence="2 3">
    <name type="scientific">Corynebacterium striatum</name>
    <dbReference type="NCBI Taxonomy" id="43770"/>
    <lineage>
        <taxon>Bacteria</taxon>
        <taxon>Bacillati</taxon>
        <taxon>Actinomycetota</taxon>
        <taxon>Actinomycetes</taxon>
        <taxon>Mycobacteriales</taxon>
        <taxon>Corynebacteriaceae</taxon>
        <taxon>Corynebacterium</taxon>
    </lineage>
</organism>
<reference evidence="2 3" key="1">
    <citation type="submission" date="2021-01" db="EMBL/GenBank/DDBJ databases">
        <title>FDA dAtabase for Regulatory Grade micrObial Sequences (FDA-ARGOS): Supporting development and validation of Infectious Disease Dx tests.</title>
        <authorList>
            <person name="Sproer C."/>
            <person name="Gronow S."/>
            <person name="Severitt S."/>
            <person name="Schroder I."/>
            <person name="Tallon L."/>
            <person name="Sadzewicz L."/>
            <person name="Zhao X."/>
            <person name="Boylan J."/>
            <person name="Ott S."/>
            <person name="Bowen H."/>
            <person name="Vavikolanu K."/>
            <person name="Mehta A."/>
            <person name="Aluvathingal J."/>
            <person name="Nadendla S."/>
            <person name="Lowell S."/>
            <person name="Myers T."/>
            <person name="Yan Y."/>
            <person name="Sichtig H."/>
        </authorList>
    </citation>
    <scope>NUCLEOTIDE SEQUENCE [LARGE SCALE GENOMIC DNA]</scope>
    <source>
        <strain evidence="2 3">FDAARGOS_1115</strain>
    </source>
</reference>
<feature type="domain" description="4Fe-4S Wbl-type" evidence="1">
    <location>
        <begin position="25"/>
        <end position="93"/>
    </location>
</feature>
<sequence>MSPTTALPGSRFDDWHRPAWHEDSKCANSGLPVTLWDAAWPPGHRRRDVSTNIAAALTLCKGCPVAQACAAEALATNCTGTIRAGIPLTTFRQTKFQTAALQAIAAGGDMAQAVERYRGAL</sequence>
<keyword evidence="3" id="KW-1185">Reference proteome</keyword>
<dbReference type="EMBL" id="CP068158">
    <property type="protein sequence ID" value="QQU76457.1"/>
    <property type="molecule type" value="Genomic_DNA"/>
</dbReference>
<dbReference type="Pfam" id="PF02467">
    <property type="entry name" value="Whib"/>
    <property type="match status" value="1"/>
</dbReference>
<dbReference type="Proteomes" id="UP000595757">
    <property type="component" value="Chromosome"/>
</dbReference>
<protein>
    <submittedName>
        <fullName evidence="2">WhiB family transcriptional regulator</fullName>
    </submittedName>
</protein>